<comment type="caution">
    <text evidence="5">The sequence shown here is derived from an EMBL/GenBank/DDBJ whole genome shotgun (WGS) entry which is preliminary data.</text>
</comment>
<dbReference type="EMBL" id="JAVIJP010000034">
    <property type="protein sequence ID" value="KAL3629558.1"/>
    <property type="molecule type" value="Genomic_DNA"/>
</dbReference>
<dbReference type="AlphaFoldDB" id="A0ABD3CI10"/>
<protein>
    <recommendedName>
        <fullName evidence="4">Invertebrate defensins family profile domain-containing protein</fullName>
    </recommendedName>
</protein>
<dbReference type="Proteomes" id="UP001632038">
    <property type="component" value="Unassembled WGS sequence"/>
</dbReference>
<gene>
    <name evidence="5" type="ORF">CASFOL_026780</name>
</gene>
<proteinExistence type="predicted"/>
<name>A0ABD3CI10_9LAMI</name>
<evidence type="ECO:0000256" key="2">
    <source>
        <dbReference type="SAM" id="MobiDB-lite"/>
    </source>
</evidence>
<feature type="signal peptide" evidence="3">
    <location>
        <begin position="1"/>
        <end position="27"/>
    </location>
</feature>
<evidence type="ECO:0000259" key="4">
    <source>
        <dbReference type="Pfam" id="PF01097"/>
    </source>
</evidence>
<reference evidence="6" key="1">
    <citation type="journal article" date="2024" name="IScience">
        <title>Strigolactones Initiate the Formation of Haustorium-like Structures in Castilleja.</title>
        <authorList>
            <person name="Buerger M."/>
            <person name="Peterson D."/>
            <person name="Chory J."/>
        </authorList>
    </citation>
    <scope>NUCLEOTIDE SEQUENCE [LARGE SCALE GENOMIC DNA]</scope>
</reference>
<evidence type="ECO:0000313" key="6">
    <source>
        <dbReference type="Proteomes" id="UP001632038"/>
    </source>
</evidence>
<dbReference type="Pfam" id="PF01097">
    <property type="entry name" value="Defensin_2"/>
    <property type="match status" value="1"/>
</dbReference>
<feature type="domain" description="Invertebrate defensins family profile" evidence="4">
    <location>
        <begin position="46"/>
        <end position="71"/>
    </location>
</feature>
<sequence>METKKLYVLVFLLMLLVVDEYMMRSEARTCYTKSTKFTGWCFWKRDASACKAACKYKRYSGGVCKRLSCNCWNKCASVPGGGATPTHTQPPPQEINNEEGPGGDYN</sequence>
<evidence type="ECO:0000313" key="5">
    <source>
        <dbReference type="EMBL" id="KAL3629558.1"/>
    </source>
</evidence>
<feature type="chain" id="PRO_5044762869" description="Invertebrate defensins family profile domain-containing protein" evidence="3">
    <location>
        <begin position="28"/>
        <end position="106"/>
    </location>
</feature>
<dbReference type="InterPro" id="IPR001542">
    <property type="entry name" value="Defensin_invertebrate/fungal"/>
</dbReference>
<feature type="region of interest" description="Disordered" evidence="2">
    <location>
        <begin position="82"/>
        <end position="106"/>
    </location>
</feature>
<evidence type="ECO:0000256" key="1">
    <source>
        <dbReference type="ARBA" id="ARBA00023157"/>
    </source>
</evidence>
<accession>A0ABD3CI10</accession>
<dbReference type="Gene3D" id="3.30.30.10">
    <property type="entry name" value="Knottin, scorpion toxin-like"/>
    <property type="match status" value="1"/>
</dbReference>
<organism evidence="5 6">
    <name type="scientific">Castilleja foliolosa</name>
    <dbReference type="NCBI Taxonomy" id="1961234"/>
    <lineage>
        <taxon>Eukaryota</taxon>
        <taxon>Viridiplantae</taxon>
        <taxon>Streptophyta</taxon>
        <taxon>Embryophyta</taxon>
        <taxon>Tracheophyta</taxon>
        <taxon>Spermatophyta</taxon>
        <taxon>Magnoliopsida</taxon>
        <taxon>eudicotyledons</taxon>
        <taxon>Gunneridae</taxon>
        <taxon>Pentapetalae</taxon>
        <taxon>asterids</taxon>
        <taxon>lamiids</taxon>
        <taxon>Lamiales</taxon>
        <taxon>Orobanchaceae</taxon>
        <taxon>Pedicularideae</taxon>
        <taxon>Castillejinae</taxon>
        <taxon>Castilleja</taxon>
    </lineage>
</organism>
<keyword evidence="6" id="KW-1185">Reference proteome</keyword>
<keyword evidence="1" id="KW-1015">Disulfide bond</keyword>
<evidence type="ECO:0000256" key="3">
    <source>
        <dbReference type="SAM" id="SignalP"/>
    </source>
</evidence>
<dbReference type="InterPro" id="IPR036574">
    <property type="entry name" value="Scorpion_toxin-like_sf"/>
</dbReference>
<keyword evidence="3" id="KW-0732">Signal</keyword>